<accession>A0A1S8WQW1</accession>
<feature type="region of interest" description="Disordered" evidence="7">
    <location>
        <begin position="59"/>
        <end position="78"/>
    </location>
</feature>
<evidence type="ECO:0000313" key="9">
    <source>
        <dbReference type="EMBL" id="OON16797.1"/>
    </source>
</evidence>
<evidence type="ECO:0000256" key="5">
    <source>
        <dbReference type="ARBA" id="ARBA00023242"/>
    </source>
</evidence>
<dbReference type="PROSITE" id="PS00028">
    <property type="entry name" value="ZINC_FINGER_C2H2_1"/>
    <property type="match status" value="3"/>
</dbReference>
<dbReference type="Proteomes" id="UP000243686">
    <property type="component" value="Unassembled WGS sequence"/>
</dbReference>
<dbReference type="EMBL" id="KV896478">
    <property type="protein sequence ID" value="OON16797.1"/>
    <property type="molecule type" value="Genomic_DNA"/>
</dbReference>
<keyword evidence="10" id="KW-1185">Reference proteome</keyword>
<feature type="non-terminal residue" evidence="9">
    <location>
        <position position="1"/>
    </location>
</feature>
<feature type="region of interest" description="Disordered" evidence="7">
    <location>
        <begin position="84"/>
        <end position="141"/>
    </location>
</feature>
<keyword evidence="4" id="KW-0862">Zinc</keyword>
<keyword evidence="5" id="KW-0539">Nucleus</keyword>
<evidence type="ECO:0000256" key="1">
    <source>
        <dbReference type="ARBA" id="ARBA00022723"/>
    </source>
</evidence>
<protein>
    <submittedName>
        <fullName evidence="9">Zinc finger, C2H2 type</fullName>
    </submittedName>
</protein>
<dbReference type="GO" id="GO:0000978">
    <property type="term" value="F:RNA polymerase II cis-regulatory region sequence-specific DNA binding"/>
    <property type="evidence" value="ECO:0007669"/>
    <property type="project" value="TreeGrafter"/>
</dbReference>
<dbReference type="FunFam" id="3.30.160.60:FF:000100">
    <property type="entry name" value="Zinc finger 45-like"/>
    <property type="match status" value="1"/>
</dbReference>
<dbReference type="Pfam" id="PF00096">
    <property type="entry name" value="zf-C2H2"/>
    <property type="match status" value="2"/>
</dbReference>
<gene>
    <name evidence="9" type="ORF">X801_07374</name>
</gene>
<dbReference type="InterPro" id="IPR036236">
    <property type="entry name" value="Znf_C2H2_sf"/>
</dbReference>
<feature type="non-terminal residue" evidence="9">
    <location>
        <position position="231"/>
    </location>
</feature>
<name>A0A1S8WQW1_OPIVI</name>
<dbReference type="InterPro" id="IPR050527">
    <property type="entry name" value="Snail/Krueppel_Znf"/>
</dbReference>
<evidence type="ECO:0000256" key="4">
    <source>
        <dbReference type="ARBA" id="ARBA00022833"/>
    </source>
</evidence>
<feature type="domain" description="C2H2-type" evidence="8">
    <location>
        <begin position="198"/>
        <end position="226"/>
    </location>
</feature>
<evidence type="ECO:0000313" key="10">
    <source>
        <dbReference type="Proteomes" id="UP000243686"/>
    </source>
</evidence>
<dbReference type="AlphaFoldDB" id="A0A1S8WQW1"/>
<dbReference type="PANTHER" id="PTHR24388:SF53">
    <property type="entry name" value="CHORION TRANSCRIPTION FACTOR CF2-RELATED"/>
    <property type="match status" value="1"/>
</dbReference>
<evidence type="ECO:0000256" key="2">
    <source>
        <dbReference type="ARBA" id="ARBA00022737"/>
    </source>
</evidence>
<dbReference type="SUPFAM" id="SSF57667">
    <property type="entry name" value="beta-beta-alpha zinc fingers"/>
    <property type="match status" value="2"/>
</dbReference>
<dbReference type="PANTHER" id="PTHR24388">
    <property type="entry name" value="ZINC FINGER PROTEIN"/>
    <property type="match status" value="1"/>
</dbReference>
<feature type="domain" description="C2H2-type" evidence="8">
    <location>
        <begin position="140"/>
        <end position="163"/>
    </location>
</feature>
<feature type="compositionally biased region" description="Basic and acidic residues" evidence="7">
    <location>
        <begin position="99"/>
        <end position="117"/>
    </location>
</feature>
<evidence type="ECO:0000256" key="3">
    <source>
        <dbReference type="ARBA" id="ARBA00022771"/>
    </source>
</evidence>
<feature type="domain" description="C2H2-type" evidence="8">
    <location>
        <begin position="169"/>
        <end position="197"/>
    </location>
</feature>
<dbReference type="PROSITE" id="PS50157">
    <property type="entry name" value="ZINC_FINGER_C2H2_2"/>
    <property type="match status" value="3"/>
</dbReference>
<keyword evidence="2" id="KW-0677">Repeat</keyword>
<evidence type="ECO:0000256" key="7">
    <source>
        <dbReference type="SAM" id="MobiDB-lite"/>
    </source>
</evidence>
<dbReference type="SMART" id="SM00355">
    <property type="entry name" value="ZnF_C2H2"/>
    <property type="match status" value="3"/>
</dbReference>
<evidence type="ECO:0000256" key="6">
    <source>
        <dbReference type="PROSITE-ProRule" id="PRU00042"/>
    </source>
</evidence>
<reference evidence="9 10" key="1">
    <citation type="submission" date="2015-03" db="EMBL/GenBank/DDBJ databases">
        <title>Draft genome of the nematode, Opisthorchis viverrini.</title>
        <authorList>
            <person name="Mitreva M."/>
        </authorList>
    </citation>
    <scope>NUCLEOTIDE SEQUENCE [LARGE SCALE GENOMIC DNA]</scope>
    <source>
        <strain evidence="9">Khon Kaen</strain>
    </source>
</reference>
<evidence type="ECO:0000259" key="8">
    <source>
        <dbReference type="PROSITE" id="PS50157"/>
    </source>
</evidence>
<dbReference type="InterPro" id="IPR013087">
    <property type="entry name" value="Znf_C2H2_type"/>
</dbReference>
<keyword evidence="1" id="KW-0479">Metal-binding</keyword>
<proteinExistence type="predicted"/>
<dbReference type="GO" id="GO:0000981">
    <property type="term" value="F:DNA-binding transcription factor activity, RNA polymerase II-specific"/>
    <property type="evidence" value="ECO:0007669"/>
    <property type="project" value="TreeGrafter"/>
</dbReference>
<keyword evidence="3 6" id="KW-0863">Zinc-finger</keyword>
<dbReference type="GO" id="GO:0008270">
    <property type="term" value="F:zinc ion binding"/>
    <property type="evidence" value="ECO:0007669"/>
    <property type="project" value="UniProtKB-KW"/>
</dbReference>
<sequence>PTVVSTFLFSTVTDADEAYEGTPGDTLFDTVDVQGGINENTRPMASKSIEILTAHARSPGISSRPVEPIGQTLASSMPGLRKTISSSITSHGAPNISHRPSDYKDSSSLAEHMRQNHVDQSLPPKKSSKSQGYASEQTEHPCPKCGRHFKCWTGLKSHQRSVHPEGVRHVCEKCGLSFARELYLKRHIIQVHESEAKHTCPHCGKSVTRSWNLLKHIRNVHQRDLADEKSA</sequence>
<organism evidence="9 10">
    <name type="scientific">Opisthorchis viverrini</name>
    <name type="common">Southeast Asian liver fluke</name>
    <dbReference type="NCBI Taxonomy" id="6198"/>
    <lineage>
        <taxon>Eukaryota</taxon>
        <taxon>Metazoa</taxon>
        <taxon>Spiralia</taxon>
        <taxon>Lophotrochozoa</taxon>
        <taxon>Platyhelminthes</taxon>
        <taxon>Trematoda</taxon>
        <taxon>Digenea</taxon>
        <taxon>Opisthorchiida</taxon>
        <taxon>Opisthorchiata</taxon>
        <taxon>Opisthorchiidae</taxon>
        <taxon>Opisthorchis</taxon>
    </lineage>
</organism>
<dbReference type="Gene3D" id="3.30.160.60">
    <property type="entry name" value="Classic Zinc Finger"/>
    <property type="match status" value="3"/>
</dbReference>